<dbReference type="RefSeq" id="WP_119151961.1">
    <property type="nucleotide sequence ID" value="NZ_JBHSOV010000021.1"/>
</dbReference>
<proteinExistence type="predicted"/>
<keyword evidence="1" id="KW-0472">Membrane</keyword>
<feature type="transmembrane region" description="Helical" evidence="1">
    <location>
        <begin position="23"/>
        <end position="43"/>
    </location>
</feature>
<keyword evidence="1" id="KW-1133">Transmembrane helix</keyword>
<protein>
    <recommendedName>
        <fullName evidence="4">Pilus assembly protein</fullName>
    </recommendedName>
</protein>
<reference evidence="2 3" key="1">
    <citation type="submission" date="2018-09" db="EMBL/GenBank/DDBJ databases">
        <title>Cohnella cavernae sp. nov., isolated from a karst cave.</title>
        <authorList>
            <person name="Zhu H."/>
        </authorList>
    </citation>
    <scope>NUCLEOTIDE SEQUENCE [LARGE SCALE GENOMIC DNA]</scope>
    <source>
        <strain evidence="2 3">K2E09-144</strain>
    </source>
</reference>
<dbReference type="EMBL" id="QXJM01000042">
    <property type="protein sequence ID" value="RIE00900.1"/>
    <property type="molecule type" value="Genomic_DNA"/>
</dbReference>
<evidence type="ECO:0000313" key="3">
    <source>
        <dbReference type="Proteomes" id="UP000266340"/>
    </source>
</evidence>
<sequence length="229" mass="24863">MSSLSTTRLWKSESGSFSIESTLVFPIILTVMLLVVVFAAWTADRAIVYFRASAAAERIAFNWSNSSKAFATGAYPDGRYDGLYRRLFEDAALARLFGIAAGNDGETTVAFPANVPSDDEDLSRRKLREGSRDLGIGMRGELRYRNDLLWGLIVAEAGGLSLYAPIAKFRGKDADASSAARAVSVEPAESVRSFDLIRYYAAKIRSSKEGEPAYRGKAAAIVGRLGVVQ</sequence>
<comment type="caution">
    <text evidence="2">The sequence shown here is derived from an EMBL/GenBank/DDBJ whole genome shotgun (WGS) entry which is preliminary data.</text>
</comment>
<gene>
    <name evidence="2" type="ORF">D3H35_25335</name>
</gene>
<name>A0A398CE43_9BACL</name>
<evidence type="ECO:0000256" key="1">
    <source>
        <dbReference type="SAM" id="Phobius"/>
    </source>
</evidence>
<keyword evidence="1" id="KW-0812">Transmembrane</keyword>
<organism evidence="2 3">
    <name type="scientific">Cohnella faecalis</name>
    <dbReference type="NCBI Taxonomy" id="2315694"/>
    <lineage>
        <taxon>Bacteria</taxon>
        <taxon>Bacillati</taxon>
        <taxon>Bacillota</taxon>
        <taxon>Bacilli</taxon>
        <taxon>Bacillales</taxon>
        <taxon>Paenibacillaceae</taxon>
        <taxon>Cohnella</taxon>
    </lineage>
</organism>
<accession>A0A398CE43</accession>
<evidence type="ECO:0000313" key="2">
    <source>
        <dbReference type="EMBL" id="RIE00900.1"/>
    </source>
</evidence>
<dbReference type="Proteomes" id="UP000266340">
    <property type="component" value="Unassembled WGS sequence"/>
</dbReference>
<keyword evidence="3" id="KW-1185">Reference proteome</keyword>
<dbReference type="AlphaFoldDB" id="A0A398CE43"/>
<evidence type="ECO:0008006" key="4">
    <source>
        <dbReference type="Google" id="ProtNLM"/>
    </source>
</evidence>
<dbReference type="OrthoDB" id="2703555at2"/>